<dbReference type="Proteomes" id="UP000515158">
    <property type="component" value="Unplaced"/>
</dbReference>
<dbReference type="RefSeq" id="XP_034244361.1">
    <property type="nucleotide sequence ID" value="XM_034388470.1"/>
</dbReference>
<feature type="compositionally biased region" description="Polar residues" evidence="1">
    <location>
        <begin position="148"/>
        <end position="168"/>
    </location>
</feature>
<evidence type="ECO:0000313" key="4">
    <source>
        <dbReference type="RefSeq" id="XP_034244361.1"/>
    </source>
</evidence>
<dbReference type="AlphaFoldDB" id="A0A6P8Z3S1"/>
<reference evidence="3 4" key="1">
    <citation type="submission" date="2025-04" db="UniProtKB">
        <authorList>
            <consortium name="RefSeq"/>
        </authorList>
    </citation>
    <scope>IDENTIFICATION</scope>
    <source>
        <tissue evidence="3 4">Total insect</tissue>
    </source>
</reference>
<gene>
    <name evidence="3 4" type="primary">LOC117647001</name>
</gene>
<organism evidence="4">
    <name type="scientific">Thrips palmi</name>
    <name type="common">Melon thrips</name>
    <dbReference type="NCBI Taxonomy" id="161013"/>
    <lineage>
        <taxon>Eukaryota</taxon>
        <taxon>Metazoa</taxon>
        <taxon>Ecdysozoa</taxon>
        <taxon>Arthropoda</taxon>
        <taxon>Hexapoda</taxon>
        <taxon>Insecta</taxon>
        <taxon>Pterygota</taxon>
        <taxon>Neoptera</taxon>
        <taxon>Paraneoptera</taxon>
        <taxon>Thysanoptera</taxon>
        <taxon>Terebrantia</taxon>
        <taxon>Thripoidea</taxon>
        <taxon>Thripidae</taxon>
        <taxon>Thrips</taxon>
    </lineage>
</organism>
<accession>A0A6P8Z3S1</accession>
<keyword evidence="2" id="KW-1185">Reference proteome</keyword>
<evidence type="ECO:0000313" key="3">
    <source>
        <dbReference type="RefSeq" id="XP_034244360.1"/>
    </source>
</evidence>
<name>A0A6P8Z3S1_THRPL</name>
<dbReference type="GeneID" id="117647001"/>
<protein>
    <submittedName>
        <fullName evidence="3 4">Uncharacterized protein LOC117647001 isoform X1</fullName>
    </submittedName>
</protein>
<feature type="region of interest" description="Disordered" evidence="1">
    <location>
        <begin position="147"/>
        <end position="176"/>
    </location>
</feature>
<evidence type="ECO:0000256" key="1">
    <source>
        <dbReference type="SAM" id="MobiDB-lite"/>
    </source>
</evidence>
<sequence length="176" mass="19641">MSSCRLSQSSHLPLCGSSAKLKVKGSTRLLYVEGPFIAYGHSFSPCESDGGAVIHIRATHFNPLRPYDLQLLTGNFTIKENIGDDSWSLVDMAVRSNNEWKENAFVFNFPKMGCSGMREQFPNFYRIISKHTGAPMDRAVPCVMSYPRDTTTSRTNQSAGHSRTSQSYRMDATDSE</sequence>
<dbReference type="RefSeq" id="XP_034244360.1">
    <property type="nucleotide sequence ID" value="XM_034388469.1"/>
</dbReference>
<dbReference type="KEGG" id="tpal:117647001"/>
<evidence type="ECO:0000313" key="2">
    <source>
        <dbReference type="Proteomes" id="UP000515158"/>
    </source>
</evidence>
<dbReference type="OrthoDB" id="8210765at2759"/>
<proteinExistence type="predicted"/>